<sequence>MDLDSILPIENMSDLTIQTLVDRIQRSRTDEQFIYRESELDELWRLVDIALRAGDPDGLRDAAQLRQMRDAIHRAHDLVGMEGKPAEAAAALRGALV</sequence>
<proteinExistence type="predicted"/>
<gene>
    <name evidence="1" type="ORF">ACFQ1E_20005</name>
</gene>
<reference evidence="2" key="1">
    <citation type="journal article" date="2019" name="Int. J. Syst. Evol. Microbiol.">
        <title>The Global Catalogue of Microorganisms (GCM) 10K type strain sequencing project: providing services to taxonomists for standard genome sequencing and annotation.</title>
        <authorList>
            <consortium name="The Broad Institute Genomics Platform"/>
            <consortium name="The Broad Institute Genome Sequencing Center for Infectious Disease"/>
            <person name="Wu L."/>
            <person name="Ma J."/>
        </authorList>
    </citation>
    <scope>NUCLEOTIDE SEQUENCE [LARGE SCALE GENOMIC DNA]</scope>
    <source>
        <strain evidence="2">CCUG 62982</strain>
    </source>
</reference>
<dbReference type="EMBL" id="JBHTJG010000015">
    <property type="protein sequence ID" value="MFD0948634.1"/>
    <property type="molecule type" value="Genomic_DNA"/>
</dbReference>
<accession>A0ABW3HBL8</accession>
<organism evidence="1 2">
    <name type="scientific">Sphingomonas canadensis</name>
    <dbReference type="NCBI Taxonomy" id="1219257"/>
    <lineage>
        <taxon>Bacteria</taxon>
        <taxon>Pseudomonadati</taxon>
        <taxon>Pseudomonadota</taxon>
        <taxon>Alphaproteobacteria</taxon>
        <taxon>Sphingomonadales</taxon>
        <taxon>Sphingomonadaceae</taxon>
        <taxon>Sphingomonas</taxon>
    </lineage>
</organism>
<evidence type="ECO:0000313" key="1">
    <source>
        <dbReference type="EMBL" id="MFD0948634.1"/>
    </source>
</evidence>
<keyword evidence="2" id="KW-1185">Reference proteome</keyword>
<dbReference type="Proteomes" id="UP001596977">
    <property type="component" value="Unassembled WGS sequence"/>
</dbReference>
<comment type="caution">
    <text evidence="1">The sequence shown here is derived from an EMBL/GenBank/DDBJ whole genome shotgun (WGS) entry which is preliminary data.</text>
</comment>
<protein>
    <submittedName>
        <fullName evidence="1">Uncharacterized protein</fullName>
    </submittedName>
</protein>
<evidence type="ECO:0000313" key="2">
    <source>
        <dbReference type="Proteomes" id="UP001596977"/>
    </source>
</evidence>
<dbReference type="RefSeq" id="WP_264946545.1">
    <property type="nucleotide sequence ID" value="NZ_JAPDRA010000015.1"/>
</dbReference>
<name>A0ABW3HBL8_9SPHN</name>